<accession>A0A7J6KPG5</accession>
<evidence type="ECO:0000313" key="2">
    <source>
        <dbReference type="Proteomes" id="UP000591131"/>
    </source>
</evidence>
<sequence>YCSIWKRLDLYGYLLRITVSLREYHCSCVCNVPSVLADYAERRCSYGTRLQSSCVYYTIGSSHSLYKLYQSTILQFGICPIKALVVPRCHRDACQLGCLEHGVLGLLVVARFLV</sequence>
<evidence type="ECO:0000313" key="1">
    <source>
        <dbReference type="EMBL" id="KAF4648977.1"/>
    </source>
</evidence>
<reference evidence="1 2" key="1">
    <citation type="submission" date="2020-04" db="EMBL/GenBank/DDBJ databases">
        <title>Perkinsus chesapeaki whole genome sequence.</title>
        <authorList>
            <person name="Bogema D.R."/>
        </authorList>
    </citation>
    <scope>NUCLEOTIDE SEQUENCE [LARGE SCALE GENOMIC DNA]</scope>
    <source>
        <strain evidence="1">ATCC PRA-425</strain>
    </source>
</reference>
<organism evidence="1 2">
    <name type="scientific">Perkinsus chesapeaki</name>
    <name type="common">Clam parasite</name>
    <name type="synonym">Perkinsus andrewsi</name>
    <dbReference type="NCBI Taxonomy" id="330153"/>
    <lineage>
        <taxon>Eukaryota</taxon>
        <taxon>Sar</taxon>
        <taxon>Alveolata</taxon>
        <taxon>Perkinsozoa</taxon>
        <taxon>Perkinsea</taxon>
        <taxon>Perkinsida</taxon>
        <taxon>Perkinsidae</taxon>
        <taxon>Perkinsus</taxon>
    </lineage>
</organism>
<feature type="non-terminal residue" evidence="1">
    <location>
        <position position="1"/>
    </location>
</feature>
<dbReference type="EMBL" id="JAAPAO010001719">
    <property type="protein sequence ID" value="KAF4648977.1"/>
    <property type="molecule type" value="Genomic_DNA"/>
</dbReference>
<proteinExistence type="predicted"/>
<comment type="caution">
    <text evidence="1">The sequence shown here is derived from an EMBL/GenBank/DDBJ whole genome shotgun (WGS) entry which is preliminary data.</text>
</comment>
<feature type="non-terminal residue" evidence="1">
    <location>
        <position position="114"/>
    </location>
</feature>
<keyword evidence="2" id="KW-1185">Reference proteome</keyword>
<dbReference type="AlphaFoldDB" id="A0A7J6KPG5"/>
<protein>
    <submittedName>
        <fullName evidence="1">Uncharacterized protein</fullName>
    </submittedName>
</protein>
<name>A0A7J6KPG5_PERCH</name>
<dbReference type="Proteomes" id="UP000591131">
    <property type="component" value="Unassembled WGS sequence"/>
</dbReference>
<gene>
    <name evidence="1" type="ORF">FOL47_002577</name>
</gene>